<keyword evidence="3" id="KW-1185">Reference proteome</keyword>
<feature type="compositionally biased region" description="Low complexity" evidence="1">
    <location>
        <begin position="1"/>
        <end position="22"/>
    </location>
</feature>
<gene>
    <name evidence="2" type="ORF">VKT23_018107</name>
</gene>
<name>A0ABR1ISX9_9AGAR</name>
<feature type="compositionally biased region" description="Polar residues" evidence="1">
    <location>
        <begin position="36"/>
        <end position="52"/>
    </location>
</feature>
<comment type="caution">
    <text evidence="2">The sequence shown here is derived from an EMBL/GenBank/DDBJ whole genome shotgun (WGS) entry which is preliminary data.</text>
</comment>
<proteinExistence type="predicted"/>
<sequence length="79" mass="8676">MYPESVSSVSTKSTKSSHSMSKFLPAHSLKDKLGRSSDSNPGKSQSAGNTPSRLDRFKASLKPPTRRSDIPTEYLYSLQ</sequence>
<accession>A0ABR1ISX9</accession>
<organism evidence="2 3">
    <name type="scientific">Marasmiellus scandens</name>
    <dbReference type="NCBI Taxonomy" id="2682957"/>
    <lineage>
        <taxon>Eukaryota</taxon>
        <taxon>Fungi</taxon>
        <taxon>Dikarya</taxon>
        <taxon>Basidiomycota</taxon>
        <taxon>Agaricomycotina</taxon>
        <taxon>Agaricomycetes</taxon>
        <taxon>Agaricomycetidae</taxon>
        <taxon>Agaricales</taxon>
        <taxon>Marasmiineae</taxon>
        <taxon>Omphalotaceae</taxon>
        <taxon>Marasmiellus</taxon>
    </lineage>
</organism>
<protein>
    <submittedName>
        <fullName evidence="2">Uncharacterized protein</fullName>
    </submittedName>
</protein>
<dbReference type="Proteomes" id="UP001498398">
    <property type="component" value="Unassembled WGS sequence"/>
</dbReference>
<evidence type="ECO:0000313" key="3">
    <source>
        <dbReference type="Proteomes" id="UP001498398"/>
    </source>
</evidence>
<reference evidence="2 3" key="1">
    <citation type="submission" date="2024-01" db="EMBL/GenBank/DDBJ databases">
        <title>A draft genome for the cacao thread blight pathogen Marasmiellus scandens.</title>
        <authorList>
            <person name="Baruah I.K."/>
            <person name="Leung J."/>
            <person name="Bukari Y."/>
            <person name="Amoako-Attah I."/>
            <person name="Meinhardt L.W."/>
            <person name="Bailey B.A."/>
            <person name="Cohen S.P."/>
        </authorList>
    </citation>
    <scope>NUCLEOTIDE SEQUENCE [LARGE SCALE GENOMIC DNA]</scope>
    <source>
        <strain evidence="2 3">GH-19</strain>
    </source>
</reference>
<dbReference type="EMBL" id="JBANRG010000080">
    <property type="protein sequence ID" value="KAK7438177.1"/>
    <property type="molecule type" value="Genomic_DNA"/>
</dbReference>
<evidence type="ECO:0000313" key="2">
    <source>
        <dbReference type="EMBL" id="KAK7438177.1"/>
    </source>
</evidence>
<evidence type="ECO:0000256" key="1">
    <source>
        <dbReference type="SAM" id="MobiDB-lite"/>
    </source>
</evidence>
<feature type="region of interest" description="Disordered" evidence="1">
    <location>
        <begin position="1"/>
        <end position="79"/>
    </location>
</feature>